<keyword evidence="5 9" id="KW-0064">Aspartyl protease</keyword>
<comment type="subcellular location">
    <subcellularLocation>
        <location evidence="9">Cell membrane</location>
        <topology evidence="9">Multi-pass membrane protein</topology>
    </subcellularLocation>
</comment>
<keyword evidence="3 9" id="KW-0645">Protease</keyword>
<dbReference type="GO" id="GO:0004190">
    <property type="term" value="F:aspartic-type endopeptidase activity"/>
    <property type="evidence" value="ECO:0007669"/>
    <property type="project" value="UniProtKB-UniRule"/>
</dbReference>
<dbReference type="GO" id="GO:0005886">
    <property type="term" value="C:plasma membrane"/>
    <property type="evidence" value="ECO:0007669"/>
    <property type="project" value="UniProtKB-SubCell"/>
</dbReference>
<comment type="function">
    <text evidence="9">This protein specifically catalyzes the removal of signal peptides from prolipoproteins.</text>
</comment>
<dbReference type="GO" id="GO:0006508">
    <property type="term" value="P:proteolysis"/>
    <property type="evidence" value="ECO:0007669"/>
    <property type="project" value="UniProtKB-KW"/>
</dbReference>
<comment type="similarity">
    <text evidence="1 9 10">Belongs to the peptidase A8 family.</text>
</comment>
<evidence type="ECO:0000256" key="11">
    <source>
        <dbReference type="SAM" id="MobiDB-lite"/>
    </source>
</evidence>
<dbReference type="InterPro" id="IPR001872">
    <property type="entry name" value="Peptidase_A8"/>
</dbReference>
<protein>
    <recommendedName>
        <fullName evidence="9">Lipoprotein signal peptidase</fullName>
        <ecNumber evidence="9">3.4.23.36</ecNumber>
    </recommendedName>
    <alternativeName>
        <fullName evidence="9">Prolipoprotein signal peptidase</fullName>
    </alternativeName>
    <alternativeName>
        <fullName evidence="9">Signal peptidase II</fullName>
        <shortName evidence="9">SPase II</shortName>
    </alternativeName>
</protein>
<evidence type="ECO:0000256" key="10">
    <source>
        <dbReference type="RuleBase" id="RU004181"/>
    </source>
</evidence>
<keyword evidence="8 9" id="KW-0472">Membrane</keyword>
<organism evidence="12 13">
    <name type="scientific">Microbacterium kyungheense</name>
    <dbReference type="NCBI Taxonomy" id="1263636"/>
    <lineage>
        <taxon>Bacteria</taxon>
        <taxon>Bacillati</taxon>
        <taxon>Actinomycetota</taxon>
        <taxon>Actinomycetes</taxon>
        <taxon>Micrococcales</taxon>
        <taxon>Microbacteriaceae</taxon>
        <taxon>Microbacterium</taxon>
    </lineage>
</organism>
<dbReference type="PANTHER" id="PTHR33695:SF1">
    <property type="entry name" value="LIPOPROTEIN SIGNAL PEPTIDASE"/>
    <property type="match status" value="1"/>
</dbReference>
<feature type="active site" evidence="9">
    <location>
        <position position="151"/>
    </location>
</feature>
<keyword evidence="4 9" id="KW-0812">Transmembrane</keyword>
<dbReference type="PANTHER" id="PTHR33695">
    <property type="entry name" value="LIPOPROTEIN SIGNAL PEPTIDASE"/>
    <property type="match status" value="1"/>
</dbReference>
<evidence type="ECO:0000256" key="3">
    <source>
        <dbReference type="ARBA" id="ARBA00022670"/>
    </source>
</evidence>
<evidence type="ECO:0000256" key="9">
    <source>
        <dbReference type="HAMAP-Rule" id="MF_00161"/>
    </source>
</evidence>
<reference evidence="12 13" key="1">
    <citation type="submission" date="2019-06" db="EMBL/GenBank/DDBJ databases">
        <title>Sequencing the genomes of 1000 actinobacteria strains.</title>
        <authorList>
            <person name="Klenk H.-P."/>
        </authorList>
    </citation>
    <scope>NUCLEOTIDE SEQUENCE [LARGE SCALE GENOMIC DNA]</scope>
    <source>
        <strain evidence="12 13">DSM 105492</strain>
    </source>
</reference>
<feature type="region of interest" description="Disordered" evidence="11">
    <location>
        <begin position="174"/>
        <end position="272"/>
    </location>
</feature>
<keyword evidence="7 9" id="KW-1133">Transmembrane helix</keyword>
<evidence type="ECO:0000256" key="7">
    <source>
        <dbReference type="ARBA" id="ARBA00022989"/>
    </source>
</evidence>
<feature type="transmembrane region" description="Helical" evidence="9">
    <location>
        <begin position="61"/>
        <end position="89"/>
    </location>
</feature>
<feature type="transmembrane region" description="Helical" evidence="9">
    <location>
        <begin position="96"/>
        <end position="113"/>
    </location>
</feature>
<dbReference type="Proteomes" id="UP000320235">
    <property type="component" value="Unassembled WGS sequence"/>
</dbReference>
<comment type="pathway">
    <text evidence="9">Protein modification; lipoprotein biosynthesis (signal peptide cleavage).</text>
</comment>
<dbReference type="NCBIfam" id="TIGR00077">
    <property type="entry name" value="lspA"/>
    <property type="match status" value="1"/>
</dbReference>
<feature type="compositionally biased region" description="Basic and acidic residues" evidence="11">
    <location>
        <begin position="237"/>
        <end position="264"/>
    </location>
</feature>
<sequence length="272" mass="28802">MSGRAPLRRAAAGTIIAILALTVLAADQLAKHFALQNLPYQEPVRVIGDFLIFYLTRNSGAAFSLGAGATWIFTIALAAVAVVIAWLAARRVRSRLWAVALGLLLGGVLGNLGDRLFRDPGFGVGHVVDFIDTPWMWFIPGMPGGIYNIADMFIVTMMIGVAILVLVGVHMDGSRDRDRKNDQDQTADRGEETILGADGDEFAPGGAVEGFGDEFPVADPDAGIPAEERGLPPLTDAEQRAVEAEAEVAAERAEADPESGRDPGRPGSGAQL</sequence>
<evidence type="ECO:0000313" key="12">
    <source>
        <dbReference type="EMBL" id="TQM34936.1"/>
    </source>
</evidence>
<name>A0A543FMI1_9MICO</name>
<accession>A0A543FMI1</accession>
<evidence type="ECO:0000256" key="1">
    <source>
        <dbReference type="ARBA" id="ARBA00006139"/>
    </source>
</evidence>
<dbReference type="AlphaFoldDB" id="A0A543FMI1"/>
<dbReference type="HAMAP" id="MF_00161">
    <property type="entry name" value="LspA"/>
    <property type="match status" value="1"/>
</dbReference>
<gene>
    <name evidence="9" type="primary">lspA</name>
    <name evidence="12" type="ORF">FB391_1232</name>
</gene>
<comment type="caution">
    <text evidence="12">The sequence shown here is derived from an EMBL/GenBank/DDBJ whole genome shotgun (WGS) entry which is preliminary data.</text>
</comment>
<feature type="active site" evidence="9">
    <location>
        <position position="129"/>
    </location>
</feature>
<evidence type="ECO:0000256" key="5">
    <source>
        <dbReference type="ARBA" id="ARBA00022750"/>
    </source>
</evidence>
<dbReference type="UniPathway" id="UPA00665"/>
<comment type="catalytic activity">
    <reaction evidence="9">
        <text>Release of signal peptides from bacterial membrane prolipoproteins. Hydrolyzes -Xaa-Yaa-Zaa-|-(S,diacylglyceryl)Cys-, in which Xaa is hydrophobic (preferably Leu), and Yaa (Ala or Ser) and Zaa (Gly or Ala) have small, neutral side chains.</text>
        <dbReference type="EC" id="3.4.23.36"/>
    </reaction>
</comment>
<feature type="compositionally biased region" description="Basic and acidic residues" evidence="11">
    <location>
        <begin position="174"/>
        <end position="192"/>
    </location>
</feature>
<keyword evidence="13" id="KW-1185">Reference proteome</keyword>
<evidence type="ECO:0000256" key="2">
    <source>
        <dbReference type="ARBA" id="ARBA00022475"/>
    </source>
</evidence>
<dbReference type="Pfam" id="PF01252">
    <property type="entry name" value="Peptidase_A8"/>
    <property type="match status" value="1"/>
</dbReference>
<evidence type="ECO:0000256" key="4">
    <source>
        <dbReference type="ARBA" id="ARBA00022692"/>
    </source>
</evidence>
<proteinExistence type="inferred from homology"/>
<evidence type="ECO:0000256" key="6">
    <source>
        <dbReference type="ARBA" id="ARBA00022801"/>
    </source>
</evidence>
<evidence type="ECO:0000256" key="8">
    <source>
        <dbReference type="ARBA" id="ARBA00023136"/>
    </source>
</evidence>
<keyword evidence="6 9" id="KW-0378">Hydrolase</keyword>
<dbReference type="EC" id="3.4.23.36" evidence="9"/>
<comment type="caution">
    <text evidence="9">Lacks conserved residue(s) required for the propagation of feature annotation.</text>
</comment>
<dbReference type="PRINTS" id="PR00781">
    <property type="entry name" value="LIPOSIGPTASE"/>
</dbReference>
<feature type="transmembrane region" description="Helical" evidence="9">
    <location>
        <begin position="145"/>
        <end position="169"/>
    </location>
</feature>
<evidence type="ECO:0000313" key="13">
    <source>
        <dbReference type="Proteomes" id="UP000320235"/>
    </source>
</evidence>
<keyword evidence="2 9" id="KW-1003">Cell membrane</keyword>
<dbReference type="EMBL" id="VFPE01000001">
    <property type="protein sequence ID" value="TQM34936.1"/>
    <property type="molecule type" value="Genomic_DNA"/>
</dbReference>